<feature type="transmembrane region" description="Helical" evidence="7">
    <location>
        <begin position="171"/>
        <end position="192"/>
    </location>
</feature>
<reference evidence="9 10" key="1">
    <citation type="submission" date="2019-03" db="EMBL/GenBank/DDBJ databases">
        <title>Ramlibacter henchirensis DSM 14656, whole genome shotgun sequence.</title>
        <authorList>
            <person name="Zhang X."/>
            <person name="Feng G."/>
            <person name="Zhu H."/>
        </authorList>
    </citation>
    <scope>NUCLEOTIDE SEQUENCE [LARGE SCALE GENOMIC DNA]</scope>
    <source>
        <strain evidence="9 10">DSM 14656</strain>
    </source>
</reference>
<evidence type="ECO:0000256" key="2">
    <source>
        <dbReference type="ARBA" id="ARBA00022475"/>
    </source>
</evidence>
<evidence type="ECO:0000256" key="6">
    <source>
        <dbReference type="SAM" id="MobiDB-lite"/>
    </source>
</evidence>
<evidence type="ECO:0000256" key="5">
    <source>
        <dbReference type="ARBA" id="ARBA00023136"/>
    </source>
</evidence>
<dbReference type="Proteomes" id="UP000298180">
    <property type="component" value="Unassembled WGS sequence"/>
</dbReference>
<evidence type="ECO:0000256" key="7">
    <source>
        <dbReference type="SAM" id="Phobius"/>
    </source>
</evidence>
<dbReference type="SUPFAM" id="SSF103473">
    <property type="entry name" value="MFS general substrate transporter"/>
    <property type="match status" value="1"/>
</dbReference>
<keyword evidence="4 7" id="KW-1133">Transmembrane helix</keyword>
<comment type="caution">
    <text evidence="9">The sequence shown here is derived from an EMBL/GenBank/DDBJ whole genome shotgun (WGS) entry which is preliminary data.</text>
</comment>
<feature type="transmembrane region" description="Helical" evidence="7">
    <location>
        <begin position="294"/>
        <end position="312"/>
    </location>
</feature>
<feature type="transmembrane region" description="Helical" evidence="7">
    <location>
        <begin position="20"/>
        <end position="42"/>
    </location>
</feature>
<feature type="transmembrane region" description="Helical" evidence="7">
    <location>
        <begin position="86"/>
        <end position="105"/>
    </location>
</feature>
<dbReference type="InterPro" id="IPR050189">
    <property type="entry name" value="MFS_Efflux_Transporters"/>
</dbReference>
<feature type="domain" description="Major facilitator superfamily (MFS) profile" evidence="8">
    <location>
        <begin position="20"/>
        <end position="413"/>
    </location>
</feature>
<feature type="transmembrane region" description="Helical" evidence="7">
    <location>
        <begin position="54"/>
        <end position="74"/>
    </location>
</feature>
<evidence type="ECO:0000259" key="8">
    <source>
        <dbReference type="PROSITE" id="PS50850"/>
    </source>
</evidence>
<feature type="transmembrane region" description="Helical" evidence="7">
    <location>
        <begin position="385"/>
        <end position="404"/>
    </location>
</feature>
<evidence type="ECO:0000256" key="4">
    <source>
        <dbReference type="ARBA" id="ARBA00022989"/>
    </source>
</evidence>
<feature type="transmembrane region" description="Helical" evidence="7">
    <location>
        <begin position="261"/>
        <end position="282"/>
    </location>
</feature>
<dbReference type="Gene3D" id="1.20.1250.20">
    <property type="entry name" value="MFS general substrate transporter like domains"/>
    <property type="match status" value="1"/>
</dbReference>
<dbReference type="EMBL" id="SMLM01000002">
    <property type="protein sequence ID" value="TFZ02817.1"/>
    <property type="molecule type" value="Genomic_DNA"/>
</dbReference>
<accession>A0A4Z0BU19</accession>
<feature type="transmembrane region" description="Helical" evidence="7">
    <location>
        <begin position="111"/>
        <end position="132"/>
    </location>
</feature>
<comment type="subcellular location">
    <subcellularLocation>
        <location evidence="1">Cell membrane</location>
        <topology evidence="1">Multi-pass membrane protein</topology>
    </subcellularLocation>
</comment>
<proteinExistence type="predicted"/>
<dbReference type="PROSITE" id="PS50850">
    <property type="entry name" value="MFS"/>
    <property type="match status" value="1"/>
</dbReference>
<dbReference type="RefSeq" id="WP_135264341.1">
    <property type="nucleotide sequence ID" value="NZ_SMLM01000002.1"/>
</dbReference>
<sequence length="452" mass="47493">MAGPPRSAERLLQGREAVGLFAVFGFTYFFAALLRAVTATLAPTLAEDLDVGPGALGLLTGALFIGYAITQLPLGHWLDRFGPRLVLAGSLAIAVIGCVAFALAGGFAGLAFARVLMGIGLSACLMAPLTAFRRWYGPAAQLRANSWILMSGAFGMVASTVPVQMLVPVMGWRGVFVAVAVVFVLAIAAVLAQVPRESVRGPGASSPGASGGYREIWRQRTFRSYAGLAFVNYAGLMAMQTLWIGPWLVNVAGHTRGGAAAGLFLVNACMLAAFFAWGFAMPRLTQAGWTAGRLIAWGTPLSVLVLALIVVLGPQAGAGMWALYCLSCTFMSLAQPLVGRSFPDALVGRALSAYNLLFLSGVFVLQWSIGLAIDLLRSFGADTAQAYRGAFALYAMVALATYLLHLRDYRRDRPPARVIAAGDETSDVSRAGSAHGPSPPPGVRTSSRTDSA</sequence>
<dbReference type="PANTHER" id="PTHR43124">
    <property type="entry name" value="PURINE EFFLUX PUMP PBUE"/>
    <property type="match status" value="1"/>
</dbReference>
<dbReference type="InterPro" id="IPR036259">
    <property type="entry name" value="MFS_trans_sf"/>
</dbReference>
<dbReference type="InterPro" id="IPR011701">
    <property type="entry name" value="MFS"/>
</dbReference>
<dbReference type="OrthoDB" id="5291895at2"/>
<dbReference type="PANTHER" id="PTHR43124:SF3">
    <property type="entry name" value="CHLORAMPHENICOL EFFLUX PUMP RV0191"/>
    <property type="match status" value="1"/>
</dbReference>
<keyword evidence="3 7" id="KW-0812">Transmembrane</keyword>
<dbReference type="Pfam" id="PF07690">
    <property type="entry name" value="MFS_1"/>
    <property type="match status" value="1"/>
</dbReference>
<feature type="transmembrane region" description="Helical" evidence="7">
    <location>
        <begin position="225"/>
        <end position="249"/>
    </location>
</feature>
<name>A0A4Z0BU19_9BURK</name>
<evidence type="ECO:0000256" key="1">
    <source>
        <dbReference type="ARBA" id="ARBA00004651"/>
    </source>
</evidence>
<organism evidence="9 10">
    <name type="scientific">Ramlibacter henchirensis</name>
    <dbReference type="NCBI Taxonomy" id="204072"/>
    <lineage>
        <taxon>Bacteria</taxon>
        <taxon>Pseudomonadati</taxon>
        <taxon>Pseudomonadota</taxon>
        <taxon>Betaproteobacteria</taxon>
        <taxon>Burkholderiales</taxon>
        <taxon>Comamonadaceae</taxon>
        <taxon>Ramlibacter</taxon>
    </lineage>
</organism>
<dbReference type="GO" id="GO:0005886">
    <property type="term" value="C:plasma membrane"/>
    <property type="evidence" value="ECO:0007669"/>
    <property type="project" value="UniProtKB-SubCell"/>
</dbReference>
<evidence type="ECO:0000256" key="3">
    <source>
        <dbReference type="ARBA" id="ARBA00022692"/>
    </source>
</evidence>
<keyword evidence="10" id="KW-1185">Reference proteome</keyword>
<dbReference type="AlphaFoldDB" id="A0A4Z0BU19"/>
<feature type="transmembrane region" description="Helical" evidence="7">
    <location>
        <begin position="351"/>
        <end position="373"/>
    </location>
</feature>
<gene>
    <name evidence="9" type="ORF">EZ313_16380</name>
</gene>
<dbReference type="GO" id="GO:0022857">
    <property type="term" value="F:transmembrane transporter activity"/>
    <property type="evidence" value="ECO:0007669"/>
    <property type="project" value="InterPro"/>
</dbReference>
<feature type="transmembrane region" description="Helical" evidence="7">
    <location>
        <begin position="318"/>
        <end position="339"/>
    </location>
</feature>
<keyword evidence="2" id="KW-1003">Cell membrane</keyword>
<feature type="transmembrane region" description="Helical" evidence="7">
    <location>
        <begin position="144"/>
        <end position="165"/>
    </location>
</feature>
<evidence type="ECO:0000313" key="9">
    <source>
        <dbReference type="EMBL" id="TFZ02817.1"/>
    </source>
</evidence>
<keyword evidence="5 7" id="KW-0472">Membrane</keyword>
<evidence type="ECO:0000313" key="10">
    <source>
        <dbReference type="Proteomes" id="UP000298180"/>
    </source>
</evidence>
<protein>
    <submittedName>
        <fullName evidence="9">MFS transporter</fullName>
    </submittedName>
</protein>
<feature type="region of interest" description="Disordered" evidence="6">
    <location>
        <begin position="420"/>
        <end position="452"/>
    </location>
</feature>
<dbReference type="InterPro" id="IPR020846">
    <property type="entry name" value="MFS_dom"/>
</dbReference>